<organism evidence="2 3">
    <name type="scientific">Sphingobacterium multivorum</name>
    <dbReference type="NCBI Taxonomy" id="28454"/>
    <lineage>
        <taxon>Bacteria</taxon>
        <taxon>Pseudomonadati</taxon>
        <taxon>Bacteroidota</taxon>
        <taxon>Sphingobacteriia</taxon>
        <taxon>Sphingobacteriales</taxon>
        <taxon>Sphingobacteriaceae</taxon>
        <taxon>Sphingobacterium</taxon>
    </lineage>
</organism>
<reference evidence="2 3" key="1">
    <citation type="submission" date="2021-01" db="EMBL/GenBank/DDBJ databases">
        <title>FDA dAtabase for Regulatory Grade micrObial Sequences (FDA-ARGOS): Supporting development and validation of Infectious Disease Dx tests.</title>
        <authorList>
            <person name="Sproer C."/>
            <person name="Gronow S."/>
            <person name="Severitt S."/>
            <person name="Schroder I."/>
            <person name="Tallon L."/>
            <person name="Sadzewicz L."/>
            <person name="Zhao X."/>
            <person name="Boylan J."/>
            <person name="Ott S."/>
            <person name="Bowen H."/>
            <person name="Vavikolanu K."/>
            <person name="Mehta A."/>
            <person name="Aluvathingal J."/>
            <person name="Nadendla S."/>
            <person name="Lowell S."/>
            <person name="Myers T."/>
            <person name="Yan Y."/>
            <person name="Sichtig H."/>
        </authorList>
    </citation>
    <scope>NUCLEOTIDE SEQUENCE [LARGE SCALE GENOMIC DNA]</scope>
    <source>
        <strain evidence="2 3">FDAARGOS_1141</strain>
    </source>
</reference>
<sequence length="280" mass="32351">MKFSQRIGKKPIRSVLQVEEIDKTLEVKLWNFIVQHFFDTYDDNDFYSDTKRAKICKTIWVSFFNNLIDDIPRYSNTGAIVAASIITYCKEWFFKSIWYEKYDFLEYLVYLTNENFKPIFADILNFTLKSELAGYRLINFQIVQITSNEEILEIEEAINESKSNAIRTHLELALSHLSNKQKPDYRNSIKESISAVESYCVLLTGDPKATLGKALAIIEKQYSLHGALKTAYTALYGYTSDEGGIRHSLLENTVDISFADAKYMLVICSAFINYMNSKIK</sequence>
<dbReference type="Pfam" id="PF18863">
    <property type="entry name" value="AbiJ_NTD4"/>
    <property type="match status" value="1"/>
</dbReference>
<feature type="domain" description="HEPN AbiJ-N-terminal" evidence="1">
    <location>
        <begin position="1"/>
        <end position="159"/>
    </location>
</feature>
<protein>
    <recommendedName>
        <fullName evidence="1">HEPN AbiJ-N-terminal domain-containing protein</fullName>
    </recommendedName>
</protein>
<evidence type="ECO:0000259" key="1">
    <source>
        <dbReference type="Pfam" id="PF18863"/>
    </source>
</evidence>
<dbReference type="EMBL" id="CP068224">
    <property type="protein sequence ID" value="QQT55348.1"/>
    <property type="molecule type" value="Genomic_DNA"/>
</dbReference>
<accession>A0ABX7CUF6</accession>
<keyword evidence="3" id="KW-1185">Reference proteome</keyword>
<dbReference type="InterPro" id="IPR049503">
    <property type="entry name" value="AbiJ_NTD4"/>
</dbReference>
<gene>
    <name evidence="2" type="ORF">I6I98_08875</name>
</gene>
<dbReference type="Proteomes" id="UP000595498">
    <property type="component" value="Chromosome"/>
</dbReference>
<name>A0ABX7CUF6_SPHMU</name>
<proteinExistence type="predicted"/>
<evidence type="ECO:0000313" key="2">
    <source>
        <dbReference type="EMBL" id="QQT55348.1"/>
    </source>
</evidence>
<evidence type="ECO:0000313" key="3">
    <source>
        <dbReference type="Proteomes" id="UP000595498"/>
    </source>
</evidence>